<sequence length="239" mass="26543">MSLTNTRLGIVLDAMERSESSRQVQRLVAAFGGSHEQVRDLRIGDPTLASRHLHFPGGGRVVLHDDTVVAVALPDGRSGRIICFTLVRGGPPTVEYCSYNEALRHPLEPVPPIESWADPERITAHEQSMRYLDHRPGEWFLAGRGEDLFLSARYSPVTVVDSSALIRLSAEEAADCRLRGRRALDELARRIESSGPHHPESEFHSRDLECGPAAKSLREEFSAAIAPHTWRAAESRAQR</sequence>
<reference evidence="1 2" key="1">
    <citation type="submission" date="2019-03" db="EMBL/GenBank/DDBJ databases">
        <title>Genomic Encyclopedia of Archaeal and Bacterial Type Strains, Phase II (KMG-II): from individual species to whole genera.</title>
        <authorList>
            <person name="Goeker M."/>
        </authorList>
    </citation>
    <scope>NUCLEOTIDE SEQUENCE [LARGE SCALE GENOMIC DNA]</scope>
    <source>
        <strain evidence="1 2">DSM 24323</strain>
    </source>
</reference>
<gene>
    <name evidence="1" type="ORF">CLV29_0173</name>
</gene>
<dbReference type="OrthoDB" id="1271623at2"/>
<dbReference type="RefSeq" id="WP_133753214.1">
    <property type="nucleotide sequence ID" value="NZ_SOAW01000001.1"/>
</dbReference>
<accession>A0A4R7J805</accession>
<evidence type="ECO:0000313" key="1">
    <source>
        <dbReference type="EMBL" id="TDT32593.1"/>
    </source>
</evidence>
<comment type="caution">
    <text evidence="1">The sequence shown here is derived from an EMBL/GenBank/DDBJ whole genome shotgun (WGS) entry which is preliminary data.</text>
</comment>
<dbReference type="AlphaFoldDB" id="A0A4R7J805"/>
<protein>
    <submittedName>
        <fullName evidence="1">Uncharacterized protein</fullName>
    </submittedName>
</protein>
<name>A0A4R7J805_9ACTN</name>
<dbReference type="EMBL" id="SOAW01000001">
    <property type="protein sequence ID" value="TDT32593.1"/>
    <property type="molecule type" value="Genomic_DNA"/>
</dbReference>
<keyword evidence="2" id="KW-1185">Reference proteome</keyword>
<dbReference type="Proteomes" id="UP000295371">
    <property type="component" value="Unassembled WGS sequence"/>
</dbReference>
<organism evidence="1 2">
    <name type="scientific">Naumannella halotolerans</name>
    <dbReference type="NCBI Taxonomy" id="993414"/>
    <lineage>
        <taxon>Bacteria</taxon>
        <taxon>Bacillati</taxon>
        <taxon>Actinomycetota</taxon>
        <taxon>Actinomycetes</taxon>
        <taxon>Propionibacteriales</taxon>
        <taxon>Propionibacteriaceae</taxon>
        <taxon>Naumannella</taxon>
    </lineage>
</organism>
<evidence type="ECO:0000313" key="2">
    <source>
        <dbReference type="Proteomes" id="UP000295371"/>
    </source>
</evidence>
<proteinExistence type="predicted"/>